<comment type="caution">
    <text evidence="1">The sequence shown here is derived from an EMBL/GenBank/DDBJ whole genome shotgun (WGS) entry which is preliminary data.</text>
</comment>
<organism evidence="1 2">
    <name type="scientific">Phytophthora nicotianae P1976</name>
    <dbReference type="NCBI Taxonomy" id="1317066"/>
    <lineage>
        <taxon>Eukaryota</taxon>
        <taxon>Sar</taxon>
        <taxon>Stramenopiles</taxon>
        <taxon>Oomycota</taxon>
        <taxon>Peronosporomycetes</taxon>
        <taxon>Peronosporales</taxon>
        <taxon>Peronosporaceae</taxon>
        <taxon>Phytophthora</taxon>
    </lineage>
</organism>
<protein>
    <submittedName>
        <fullName evidence="1">Uncharacterized protein</fullName>
    </submittedName>
</protein>
<evidence type="ECO:0000313" key="2">
    <source>
        <dbReference type="Proteomes" id="UP000028582"/>
    </source>
</evidence>
<name>A0A080Z439_PHYNI</name>
<evidence type="ECO:0000313" key="1">
    <source>
        <dbReference type="EMBL" id="ETO61400.1"/>
    </source>
</evidence>
<dbReference type="AlphaFoldDB" id="A0A080Z439"/>
<dbReference type="Proteomes" id="UP000028582">
    <property type="component" value="Unassembled WGS sequence"/>
</dbReference>
<sequence>MVDDDASSDYVITDKIAQSSEQIDMIDELPGAYPEEYPRYATPTILRPAKTEPARQASLQVHQRSVTSPADGYPRNKDARCKSYIYCSIPCKTLLGFKPTTMAC</sequence>
<dbReference type="EMBL" id="ANJA01003792">
    <property type="protein sequence ID" value="ETO61400.1"/>
    <property type="molecule type" value="Genomic_DNA"/>
</dbReference>
<reference evidence="1 2" key="1">
    <citation type="submission" date="2013-11" db="EMBL/GenBank/DDBJ databases">
        <title>The Genome Sequence of Phytophthora parasitica P1976.</title>
        <authorList>
            <consortium name="The Broad Institute Genomics Platform"/>
            <person name="Russ C."/>
            <person name="Tyler B."/>
            <person name="Panabieres F."/>
            <person name="Shan W."/>
            <person name="Tripathy S."/>
            <person name="Grunwald N."/>
            <person name="Machado M."/>
            <person name="Johnson C.S."/>
            <person name="Walker B."/>
            <person name="Young S."/>
            <person name="Zeng Q."/>
            <person name="Gargeya S."/>
            <person name="Fitzgerald M."/>
            <person name="Haas B."/>
            <person name="Abouelleil A."/>
            <person name="Allen A.W."/>
            <person name="Alvarado L."/>
            <person name="Arachchi H.M."/>
            <person name="Berlin A.M."/>
            <person name="Chapman S.B."/>
            <person name="Gainer-Dewar J."/>
            <person name="Goldberg J."/>
            <person name="Griggs A."/>
            <person name="Gujja S."/>
            <person name="Hansen M."/>
            <person name="Howarth C."/>
            <person name="Imamovic A."/>
            <person name="Ireland A."/>
            <person name="Larimer J."/>
            <person name="McCowan C."/>
            <person name="Murphy C."/>
            <person name="Pearson M."/>
            <person name="Poon T.W."/>
            <person name="Priest M."/>
            <person name="Roberts A."/>
            <person name="Saif S."/>
            <person name="Shea T."/>
            <person name="Sisk P."/>
            <person name="Sykes S."/>
            <person name="Wortman J."/>
            <person name="Nusbaum C."/>
            <person name="Birren B."/>
        </authorList>
    </citation>
    <scope>NUCLEOTIDE SEQUENCE [LARGE SCALE GENOMIC DNA]</scope>
    <source>
        <strain evidence="1 2">P1976</strain>
    </source>
</reference>
<gene>
    <name evidence="1" type="ORF">F444_20587</name>
</gene>
<accession>A0A080Z439</accession>
<proteinExistence type="predicted"/>